<evidence type="ECO:0008006" key="4">
    <source>
        <dbReference type="Google" id="ProtNLM"/>
    </source>
</evidence>
<dbReference type="RefSeq" id="WP_311591552.1">
    <property type="nucleotide sequence ID" value="NZ_JAVRFJ010000034.1"/>
</dbReference>
<feature type="region of interest" description="Disordered" evidence="1">
    <location>
        <begin position="1"/>
        <end position="44"/>
    </location>
</feature>
<dbReference type="Proteomes" id="UP001180737">
    <property type="component" value="Unassembled WGS sequence"/>
</dbReference>
<dbReference type="EMBL" id="JAVRFJ010000034">
    <property type="protein sequence ID" value="MDT0571996.1"/>
    <property type="molecule type" value="Genomic_DNA"/>
</dbReference>
<keyword evidence="3" id="KW-1185">Reference proteome</keyword>
<sequence length="44" mass="4263">MLLAELDGTSQDGATGPGIAGGRKASRALTSHDAEGDAAPLVSP</sequence>
<proteinExistence type="predicted"/>
<evidence type="ECO:0000256" key="1">
    <source>
        <dbReference type="SAM" id="MobiDB-lite"/>
    </source>
</evidence>
<reference evidence="2" key="1">
    <citation type="submission" date="2024-05" db="EMBL/GenBank/DDBJ databases">
        <title>30 novel species of actinomycetes from the DSMZ collection.</title>
        <authorList>
            <person name="Nouioui I."/>
        </authorList>
    </citation>
    <scope>NUCLEOTIDE SEQUENCE</scope>
    <source>
        <strain evidence="2">DSM 3412</strain>
    </source>
</reference>
<comment type="caution">
    <text evidence="2">The sequence shown here is derived from an EMBL/GenBank/DDBJ whole genome shotgun (WGS) entry which is preliminary data.</text>
</comment>
<name>A0ABU2Z6E5_9ACTN</name>
<evidence type="ECO:0000313" key="3">
    <source>
        <dbReference type="Proteomes" id="UP001180737"/>
    </source>
</evidence>
<accession>A0ABU2Z6E5</accession>
<gene>
    <name evidence="2" type="ORF">RM704_31855</name>
</gene>
<protein>
    <recommendedName>
        <fullName evidence="4">Transposase</fullName>
    </recommendedName>
</protein>
<organism evidence="2 3">
    <name type="scientific">Streptomyces gottesmaniae</name>
    <dbReference type="NCBI Taxonomy" id="3075518"/>
    <lineage>
        <taxon>Bacteria</taxon>
        <taxon>Bacillati</taxon>
        <taxon>Actinomycetota</taxon>
        <taxon>Actinomycetes</taxon>
        <taxon>Kitasatosporales</taxon>
        <taxon>Streptomycetaceae</taxon>
        <taxon>Streptomyces</taxon>
    </lineage>
</organism>
<evidence type="ECO:0000313" key="2">
    <source>
        <dbReference type="EMBL" id="MDT0571996.1"/>
    </source>
</evidence>